<dbReference type="EMBL" id="NRRL01000004">
    <property type="protein sequence ID" value="MBK1667114.1"/>
    <property type="molecule type" value="Genomic_DNA"/>
</dbReference>
<accession>A0ABS1DAX8</accession>
<keyword evidence="1" id="KW-0812">Transmembrane</keyword>
<dbReference type="RefSeq" id="WP_200339176.1">
    <property type="nucleotide sequence ID" value="NZ_NRRL01000004.1"/>
</dbReference>
<proteinExistence type="predicted"/>
<reference evidence="2 3" key="1">
    <citation type="journal article" date="2020" name="Microorganisms">
        <title>Osmotic Adaptation and Compatible Solute Biosynthesis of Phototrophic Bacteria as Revealed from Genome Analyses.</title>
        <authorList>
            <person name="Imhoff J.F."/>
            <person name="Rahn T."/>
            <person name="Kunzel S."/>
            <person name="Keller A."/>
            <person name="Neulinger S.C."/>
        </authorList>
    </citation>
    <scope>NUCLEOTIDE SEQUENCE [LARGE SCALE GENOMIC DNA]</scope>
    <source>
        <strain evidence="2 3">DSM 9895</strain>
    </source>
</reference>
<name>A0ABS1DAX8_9PROT</name>
<evidence type="ECO:0008006" key="4">
    <source>
        <dbReference type="Google" id="ProtNLM"/>
    </source>
</evidence>
<evidence type="ECO:0000313" key="2">
    <source>
        <dbReference type="EMBL" id="MBK1667114.1"/>
    </source>
</evidence>
<comment type="caution">
    <text evidence="2">The sequence shown here is derived from an EMBL/GenBank/DDBJ whole genome shotgun (WGS) entry which is preliminary data.</text>
</comment>
<organism evidence="2 3">
    <name type="scientific">Rhodovibrio sodomensis</name>
    <dbReference type="NCBI Taxonomy" id="1088"/>
    <lineage>
        <taxon>Bacteria</taxon>
        <taxon>Pseudomonadati</taxon>
        <taxon>Pseudomonadota</taxon>
        <taxon>Alphaproteobacteria</taxon>
        <taxon>Rhodospirillales</taxon>
        <taxon>Rhodovibrionaceae</taxon>
        <taxon>Rhodovibrio</taxon>
    </lineage>
</organism>
<feature type="transmembrane region" description="Helical" evidence="1">
    <location>
        <begin position="36"/>
        <end position="54"/>
    </location>
</feature>
<gene>
    <name evidence="2" type="ORF">CKO28_03525</name>
</gene>
<evidence type="ECO:0000313" key="3">
    <source>
        <dbReference type="Proteomes" id="UP001296873"/>
    </source>
</evidence>
<sequence length="61" mass="6591">MARNTDDPYAGQDAVDREASTLAGEEHVTSAQGRLVVLWAVVLIPLAYGVFNTIEKSLALF</sequence>
<keyword evidence="1" id="KW-1133">Transmembrane helix</keyword>
<keyword evidence="1" id="KW-0472">Membrane</keyword>
<evidence type="ECO:0000256" key="1">
    <source>
        <dbReference type="SAM" id="Phobius"/>
    </source>
</evidence>
<dbReference type="Proteomes" id="UP001296873">
    <property type="component" value="Unassembled WGS sequence"/>
</dbReference>
<keyword evidence="3" id="KW-1185">Reference proteome</keyword>
<protein>
    <recommendedName>
        <fullName evidence="4">Oxalate:formate antiporter</fullName>
    </recommendedName>
</protein>